<keyword evidence="2" id="KW-1185">Reference proteome</keyword>
<protein>
    <submittedName>
        <fullName evidence="1">Uncharacterized protein</fullName>
    </submittedName>
</protein>
<name>A0AAV3PUW8_LITER</name>
<comment type="caution">
    <text evidence="1">The sequence shown here is derived from an EMBL/GenBank/DDBJ whole genome shotgun (WGS) entry which is preliminary data.</text>
</comment>
<evidence type="ECO:0000313" key="1">
    <source>
        <dbReference type="EMBL" id="GAA0155534.1"/>
    </source>
</evidence>
<sequence>MTICLPLRDQRQDLRASQRKFRAKEGGKPIIKAVKEYSPQGNLVRRGRGDSWRRRLVRHVEGNPQRLQGLKITSAMGKRTTALRTRRSEECSLGLRVGCEPGGNT</sequence>
<organism evidence="1 2">
    <name type="scientific">Lithospermum erythrorhizon</name>
    <name type="common">Purple gromwell</name>
    <name type="synonym">Lithospermum officinale var. erythrorhizon</name>
    <dbReference type="NCBI Taxonomy" id="34254"/>
    <lineage>
        <taxon>Eukaryota</taxon>
        <taxon>Viridiplantae</taxon>
        <taxon>Streptophyta</taxon>
        <taxon>Embryophyta</taxon>
        <taxon>Tracheophyta</taxon>
        <taxon>Spermatophyta</taxon>
        <taxon>Magnoliopsida</taxon>
        <taxon>eudicotyledons</taxon>
        <taxon>Gunneridae</taxon>
        <taxon>Pentapetalae</taxon>
        <taxon>asterids</taxon>
        <taxon>lamiids</taxon>
        <taxon>Boraginales</taxon>
        <taxon>Boraginaceae</taxon>
        <taxon>Boraginoideae</taxon>
        <taxon>Lithospermeae</taxon>
        <taxon>Lithospermum</taxon>
    </lineage>
</organism>
<dbReference type="EMBL" id="BAABME010018941">
    <property type="protein sequence ID" value="GAA0155534.1"/>
    <property type="molecule type" value="Genomic_DNA"/>
</dbReference>
<evidence type="ECO:0000313" key="2">
    <source>
        <dbReference type="Proteomes" id="UP001454036"/>
    </source>
</evidence>
<gene>
    <name evidence="1" type="ORF">LIER_38107</name>
</gene>
<dbReference type="AlphaFoldDB" id="A0AAV3PUW8"/>
<reference evidence="1 2" key="1">
    <citation type="submission" date="2024-01" db="EMBL/GenBank/DDBJ databases">
        <title>The complete chloroplast genome sequence of Lithospermum erythrorhizon: insights into the phylogenetic relationship among Boraginaceae species and the maternal lineages of purple gromwells.</title>
        <authorList>
            <person name="Okada T."/>
            <person name="Watanabe K."/>
        </authorList>
    </citation>
    <scope>NUCLEOTIDE SEQUENCE [LARGE SCALE GENOMIC DNA]</scope>
</reference>
<accession>A0AAV3PUW8</accession>
<proteinExistence type="predicted"/>
<dbReference type="Proteomes" id="UP001454036">
    <property type="component" value="Unassembled WGS sequence"/>
</dbReference>